<feature type="non-terminal residue" evidence="1">
    <location>
        <position position="1"/>
    </location>
</feature>
<protein>
    <submittedName>
        <fullName evidence="1">Uncharacterized protein</fullName>
    </submittedName>
</protein>
<name>A0A6J4K1E7_9CHLR</name>
<feature type="non-terminal residue" evidence="1">
    <location>
        <position position="38"/>
    </location>
</feature>
<reference evidence="1" key="1">
    <citation type="submission" date="2020-02" db="EMBL/GenBank/DDBJ databases">
        <authorList>
            <person name="Meier V. D."/>
        </authorList>
    </citation>
    <scope>NUCLEOTIDE SEQUENCE</scope>
    <source>
        <strain evidence="1">AVDCRST_MAG77</strain>
    </source>
</reference>
<accession>A0A6J4K1E7</accession>
<sequence length="38" mass="4184">EPVERNICHEPSVPVRAALHRSVPGAGRVRRRGPRATV</sequence>
<dbReference type="AlphaFoldDB" id="A0A6J4K1E7"/>
<dbReference type="EMBL" id="CADCTC010000259">
    <property type="protein sequence ID" value="CAA9293381.1"/>
    <property type="molecule type" value="Genomic_DNA"/>
</dbReference>
<gene>
    <name evidence="1" type="ORF">AVDCRST_MAG77-4956</name>
</gene>
<organism evidence="1">
    <name type="scientific">uncultured Chloroflexota bacterium</name>
    <dbReference type="NCBI Taxonomy" id="166587"/>
    <lineage>
        <taxon>Bacteria</taxon>
        <taxon>Bacillati</taxon>
        <taxon>Chloroflexota</taxon>
        <taxon>environmental samples</taxon>
    </lineage>
</organism>
<proteinExistence type="predicted"/>
<evidence type="ECO:0000313" key="1">
    <source>
        <dbReference type="EMBL" id="CAA9293381.1"/>
    </source>
</evidence>